<dbReference type="InterPro" id="IPR047914">
    <property type="entry name" value="TagK-like_C"/>
</dbReference>
<organism evidence="2 3">
    <name type="scientific">Hydromonas duriensis</name>
    <dbReference type="NCBI Taxonomy" id="1527608"/>
    <lineage>
        <taxon>Bacteria</taxon>
        <taxon>Pseudomonadati</taxon>
        <taxon>Pseudomonadota</taxon>
        <taxon>Betaproteobacteria</taxon>
        <taxon>Burkholderiales</taxon>
        <taxon>Burkholderiaceae</taxon>
        <taxon>Hydromonas</taxon>
    </lineage>
</organism>
<evidence type="ECO:0000256" key="1">
    <source>
        <dbReference type="SAM" id="MobiDB-lite"/>
    </source>
</evidence>
<feature type="compositionally biased region" description="Polar residues" evidence="1">
    <location>
        <begin position="350"/>
        <end position="363"/>
    </location>
</feature>
<protein>
    <recommendedName>
        <fullName evidence="4">FHA domain-containing protein</fullName>
    </recommendedName>
</protein>
<gene>
    <name evidence="2" type="ORF">DFR44_101106</name>
</gene>
<keyword evidence="3" id="KW-1185">Reference proteome</keyword>
<evidence type="ECO:0008006" key="4">
    <source>
        <dbReference type="Google" id="ProtNLM"/>
    </source>
</evidence>
<comment type="caution">
    <text evidence="2">The sequence shown here is derived from an EMBL/GenBank/DDBJ whole genome shotgun (WGS) entry which is preliminary data.</text>
</comment>
<dbReference type="SUPFAM" id="SSF49879">
    <property type="entry name" value="SMAD/FHA domain"/>
    <property type="match status" value="1"/>
</dbReference>
<reference evidence="2 3" key="1">
    <citation type="submission" date="2019-03" db="EMBL/GenBank/DDBJ databases">
        <title>Genomic Encyclopedia of Type Strains, Phase IV (KMG-IV): sequencing the most valuable type-strain genomes for metagenomic binning, comparative biology and taxonomic classification.</title>
        <authorList>
            <person name="Goeker M."/>
        </authorList>
    </citation>
    <scope>NUCLEOTIDE SEQUENCE [LARGE SCALE GENOMIC DNA]</scope>
    <source>
        <strain evidence="2 3">DSM 102852</strain>
    </source>
</reference>
<dbReference type="Proteomes" id="UP000294480">
    <property type="component" value="Unassembled WGS sequence"/>
</dbReference>
<dbReference type="InterPro" id="IPR008984">
    <property type="entry name" value="SMAD_FHA_dom_sf"/>
</dbReference>
<evidence type="ECO:0000313" key="2">
    <source>
        <dbReference type="EMBL" id="TDR33056.1"/>
    </source>
</evidence>
<dbReference type="EMBL" id="SNZE01000001">
    <property type="protein sequence ID" value="TDR33056.1"/>
    <property type="molecule type" value="Genomic_DNA"/>
</dbReference>
<proteinExistence type="predicted"/>
<dbReference type="NCBIfam" id="NF033419">
    <property type="entry name" value="T6SS_TagK_dom"/>
    <property type="match status" value="1"/>
</dbReference>
<name>A0A4R6YBL8_9BURK</name>
<evidence type="ECO:0000313" key="3">
    <source>
        <dbReference type="Proteomes" id="UP000294480"/>
    </source>
</evidence>
<dbReference type="AlphaFoldDB" id="A0A4R6YBL8"/>
<dbReference type="RefSeq" id="WP_133618747.1">
    <property type="nucleotide sequence ID" value="NZ_SNZE01000001.1"/>
</dbReference>
<feature type="region of interest" description="Disordered" evidence="1">
    <location>
        <begin position="333"/>
        <end position="363"/>
    </location>
</feature>
<accession>A0A4R6YBL8</accession>
<sequence>MSQTPSHSKLTLTLLRVQGKQVEHTHWTTTGDLMVIGAAHPLFAQYDAKEFYVGDKHLELFYVDGCWQIKSIHNSFSCTLDGQKLSFNKAYPLRNNSIIEIGLCQICVSDHQSLNDTDELKKLLLLDDLASTGLSDNNIALSDPQRGAVHHIGQAHLEDKTTFEDLGLGTHFDEQSFFREVQSDSSRLSALKAGTTGKSTKDLDVLDQLAIESELAIINPSLLSKNTDYWRGQTTQDFINNQPIPELAHLFAIDNHRQERMLPLDNLTNINALLASSKKIDQAMPDLTDVDDYELFSAETNVEPLRLFSLQHQELRAHIPNVTPEFTQKEHHTSSMDGHFSVPNVERSRQTTSGKINSTTKEASLNSKDDWLNNFSASLGDKVSSDEILNALKKAPPKPAMDITTEQ</sequence>